<gene>
    <name evidence="1" type="ordered locus">Dtox_1707</name>
</gene>
<keyword evidence="2" id="KW-1185">Reference proteome</keyword>
<evidence type="ECO:0000313" key="1">
    <source>
        <dbReference type="EMBL" id="ACV62564.1"/>
    </source>
</evidence>
<protein>
    <submittedName>
        <fullName evidence="1">Uncharacterized protein</fullName>
    </submittedName>
</protein>
<dbReference type="RefSeq" id="WP_015757275.1">
    <property type="nucleotide sequence ID" value="NC_013216.1"/>
</dbReference>
<accession>C8VWY8</accession>
<name>C8VWY8_DESAS</name>
<proteinExistence type="predicted"/>
<dbReference type="STRING" id="485916.Dtox_1707"/>
<reference evidence="1 2" key="1">
    <citation type="journal article" date="2009" name="Stand. Genomic Sci.">
        <title>Complete genome sequence of Desulfotomaculum acetoxidans type strain (5575).</title>
        <authorList>
            <person name="Spring S."/>
            <person name="Lapidus A."/>
            <person name="Schroder M."/>
            <person name="Gleim D."/>
            <person name="Sims D."/>
            <person name="Meincke L."/>
            <person name="Glavina Del Rio T."/>
            <person name="Tice H."/>
            <person name="Copeland A."/>
            <person name="Cheng J.F."/>
            <person name="Lucas S."/>
            <person name="Chen F."/>
            <person name="Nolan M."/>
            <person name="Bruce D."/>
            <person name="Goodwin L."/>
            <person name="Pitluck S."/>
            <person name="Ivanova N."/>
            <person name="Mavromatis K."/>
            <person name="Mikhailova N."/>
            <person name="Pati A."/>
            <person name="Chen A."/>
            <person name="Palaniappan K."/>
            <person name="Land M."/>
            <person name="Hauser L."/>
            <person name="Chang Y.J."/>
            <person name="Jeffries C.D."/>
            <person name="Chain P."/>
            <person name="Saunders E."/>
            <person name="Brettin T."/>
            <person name="Detter J.C."/>
            <person name="Goker M."/>
            <person name="Bristow J."/>
            <person name="Eisen J.A."/>
            <person name="Markowitz V."/>
            <person name="Hugenholtz P."/>
            <person name="Kyrpides N.C."/>
            <person name="Klenk H.P."/>
            <person name="Han C."/>
        </authorList>
    </citation>
    <scope>NUCLEOTIDE SEQUENCE [LARGE SCALE GENOMIC DNA]</scope>
    <source>
        <strain evidence="2">ATCC 49208 / DSM 771 / VKM B-1644</strain>
    </source>
</reference>
<dbReference type="AlphaFoldDB" id="C8VWY8"/>
<sequence>MLKGITFDSKRCIICGEPEKPGYLISRNKYNASVCDRCEIKAARHINK</sequence>
<organism evidence="1 2">
    <name type="scientific">Desulfofarcimen acetoxidans (strain ATCC 49208 / DSM 771 / KCTC 5769 / VKM B-1644 / 5575)</name>
    <name type="common">Desulfotomaculum acetoxidans</name>
    <dbReference type="NCBI Taxonomy" id="485916"/>
    <lineage>
        <taxon>Bacteria</taxon>
        <taxon>Bacillati</taxon>
        <taxon>Bacillota</taxon>
        <taxon>Clostridia</taxon>
        <taxon>Eubacteriales</taxon>
        <taxon>Peptococcaceae</taxon>
        <taxon>Desulfofarcimen</taxon>
    </lineage>
</organism>
<dbReference type="Proteomes" id="UP000002217">
    <property type="component" value="Chromosome"/>
</dbReference>
<dbReference type="EMBL" id="CP001720">
    <property type="protein sequence ID" value="ACV62564.1"/>
    <property type="molecule type" value="Genomic_DNA"/>
</dbReference>
<evidence type="ECO:0000313" key="2">
    <source>
        <dbReference type="Proteomes" id="UP000002217"/>
    </source>
</evidence>
<dbReference type="HOGENOM" id="CLU_3152004_0_0_9"/>
<dbReference type="KEGG" id="dae:Dtox_1707"/>